<evidence type="ECO:0000313" key="2">
    <source>
        <dbReference type="Proteomes" id="UP000553766"/>
    </source>
</evidence>
<accession>A0A840WJ32</accession>
<dbReference type="AlphaFoldDB" id="A0A840WJ32"/>
<organism evidence="1 2">
    <name type="scientific">Rubricella aquisinus</name>
    <dbReference type="NCBI Taxonomy" id="2028108"/>
    <lineage>
        <taxon>Bacteria</taxon>
        <taxon>Pseudomonadati</taxon>
        <taxon>Pseudomonadota</taxon>
        <taxon>Alphaproteobacteria</taxon>
        <taxon>Rhodobacterales</taxon>
        <taxon>Paracoccaceae</taxon>
        <taxon>Rubricella</taxon>
    </lineage>
</organism>
<proteinExistence type="predicted"/>
<comment type="caution">
    <text evidence="1">The sequence shown here is derived from an EMBL/GenBank/DDBJ whole genome shotgun (WGS) entry which is preliminary data.</text>
</comment>
<sequence length="105" mass="11533">MGSVSFTIDARNSGGVEVSFRSNTSSGTLYFDGMASPGNPANYTNNELPSGPYAFQIRNQDGFQNISTHVSPNSLTVDGKPVEFQFVTHAEDEDHFDQMVLYFDL</sequence>
<dbReference type="EMBL" id="JACIJS010000001">
    <property type="protein sequence ID" value="MBB5514521.1"/>
    <property type="molecule type" value="Genomic_DNA"/>
</dbReference>
<name>A0A840WJ32_9RHOB</name>
<dbReference type="RefSeq" id="WP_184008161.1">
    <property type="nucleotide sequence ID" value="NZ_JACIJS010000001.1"/>
</dbReference>
<gene>
    <name evidence="1" type="ORF">FHS89_000519</name>
</gene>
<keyword evidence="2" id="KW-1185">Reference proteome</keyword>
<reference evidence="1 2" key="1">
    <citation type="submission" date="2020-08" db="EMBL/GenBank/DDBJ databases">
        <title>Genomic Encyclopedia of Type Strains, Phase IV (KMG-IV): sequencing the most valuable type-strain genomes for metagenomic binning, comparative biology and taxonomic classification.</title>
        <authorList>
            <person name="Goeker M."/>
        </authorList>
    </citation>
    <scope>NUCLEOTIDE SEQUENCE [LARGE SCALE GENOMIC DNA]</scope>
    <source>
        <strain evidence="1 2">DSM 103377</strain>
    </source>
</reference>
<dbReference type="Proteomes" id="UP000553766">
    <property type="component" value="Unassembled WGS sequence"/>
</dbReference>
<evidence type="ECO:0000313" key="1">
    <source>
        <dbReference type="EMBL" id="MBB5514521.1"/>
    </source>
</evidence>
<protein>
    <submittedName>
        <fullName evidence="1">Uncharacterized protein</fullName>
    </submittedName>
</protein>